<evidence type="ECO:0000313" key="9">
    <source>
        <dbReference type="Proteomes" id="UP000035050"/>
    </source>
</evidence>
<dbReference type="InterPro" id="IPR011761">
    <property type="entry name" value="ATP-grasp"/>
</dbReference>
<sequence length="901" mass="96129">MTTRNLSQMFQPKSVAVIGASNRERRVGTTVLQNIVDGGFKGDIYPVNPKYSTLAGLKCYRDVGDLPQAPDLAVICTPPSTVPDLIRDLGERGTRAVVVLTSGLAREKDRQGVTLQDRMLKNAKPHVLRILGPNCIGLLSPGIGLNASFAHMGARAGKLAFVSQSGALTTAVLDWADAREIGFSHFVSMGDSADVDFGDMLDYLASDPGTDAILMYMESIRDARKFMSAARAAARNKPVVVIKSGRVPEGAQAAASHTGALAGSDDVYDAAIRRAGMLRVDTTDELFAAVETLARLRPFAGDKLSIMTNGGGAGVMATDALVLDGGKLAHLTDETRAALDAALPKTLGRANPVDIGGDANLERYTATLAALCEDPETAAVLFIQAPTAVMPSLDMANALAALPRPSKNVFTCWLGGETAERARRICREAGLPTYDTPENAARAFLEAVNYRRNQELLMETPPSIPPGFAPDVARVRAIVDSAMREGRDLLTEPEAKGVLAAYGIPVVETLVAETPELAGEVAKGIGFPVAVKLISPDITHKSDVGGVVLNIETAEQASEAARQIAKRALAAKPGARVTGYSVQRMANGAEAFELIVGVATDSVFGPVLLFGQGGTAVEVIADRTIGLPPLNLNLARDMVARARVSKLLAGYRSRPAADHEAIYLTLVKLSQLVCDVPEIAELDINPLFADAHGVLALDARIVARKPSLPGHGRLSIAPYPQELESTVDAGGKPVRVRPIRPEDEPAYNAFFHTLTPQDVQFRYFGLIKELSHSQMARVTQIDYDRAMTFVATEKDEAGNTRLLGVVQAMADPDNTVAEFAVTVSPAAQGRGLGRALMEHIVDYSRKRGTGELIGYVLTANTRMLTLARHLGFVEDKEMEAGIVHIRLPLQQTAQAREARKG</sequence>
<dbReference type="InterPro" id="IPR032875">
    <property type="entry name" value="Succ_CoA_lig_flav_dom"/>
</dbReference>
<dbReference type="SMART" id="SM00881">
    <property type="entry name" value="CoA_binding"/>
    <property type="match status" value="1"/>
</dbReference>
<dbReference type="PROSITE" id="PS51186">
    <property type="entry name" value="GNAT"/>
    <property type="match status" value="1"/>
</dbReference>
<dbReference type="GO" id="GO:0046872">
    <property type="term" value="F:metal ion binding"/>
    <property type="evidence" value="ECO:0007669"/>
    <property type="project" value="InterPro"/>
</dbReference>
<dbReference type="SUPFAM" id="SSF56059">
    <property type="entry name" value="Glutathione synthetase ATP-binding domain-like"/>
    <property type="match status" value="1"/>
</dbReference>
<dbReference type="Pfam" id="PF19045">
    <property type="entry name" value="Ligase_CoA_2"/>
    <property type="match status" value="1"/>
</dbReference>
<dbReference type="KEGG" id="pox:MB84_18075"/>
<dbReference type="InterPro" id="IPR003781">
    <property type="entry name" value="CoA-bd"/>
</dbReference>
<dbReference type="Pfam" id="PF13607">
    <property type="entry name" value="Succ_CoA_lig"/>
    <property type="match status" value="1"/>
</dbReference>
<protein>
    <submittedName>
        <fullName evidence="8">GCN5 family acetyltransferase</fullName>
    </submittedName>
</protein>
<dbReference type="Pfam" id="PF13380">
    <property type="entry name" value="CoA_binding_2"/>
    <property type="match status" value="1"/>
</dbReference>
<dbReference type="Gene3D" id="3.30.1490.20">
    <property type="entry name" value="ATP-grasp fold, A domain"/>
    <property type="match status" value="1"/>
</dbReference>
<evidence type="ECO:0000256" key="1">
    <source>
        <dbReference type="ARBA" id="ARBA00022598"/>
    </source>
</evidence>
<gene>
    <name evidence="8" type="ORF">MB84_18075</name>
</gene>
<dbReference type="InterPro" id="IPR036291">
    <property type="entry name" value="NAD(P)-bd_dom_sf"/>
</dbReference>
<dbReference type="SUPFAM" id="SSF52210">
    <property type="entry name" value="Succinyl-CoA synthetase domains"/>
    <property type="match status" value="2"/>
</dbReference>
<dbReference type="InterPro" id="IPR013815">
    <property type="entry name" value="ATP_grasp_subdomain_1"/>
</dbReference>
<evidence type="ECO:0000256" key="3">
    <source>
        <dbReference type="ARBA" id="ARBA00022840"/>
    </source>
</evidence>
<keyword evidence="9" id="KW-1185">Reference proteome</keyword>
<organism evidence="8 9">
    <name type="scientific">Pandoraea oxalativorans</name>
    <dbReference type="NCBI Taxonomy" id="573737"/>
    <lineage>
        <taxon>Bacteria</taxon>
        <taxon>Pseudomonadati</taxon>
        <taxon>Pseudomonadota</taxon>
        <taxon>Betaproteobacteria</taxon>
        <taxon>Burkholderiales</taxon>
        <taxon>Burkholderiaceae</taxon>
        <taxon>Pandoraea</taxon>
    </lineage>
</organism>
<dbReference type="AlphaFoldDB" id="A0A0E3YDZ4"/>
<dbReference type="PROSITE" id="PS50975">
    <property type="entry name" value="ATP_GRASP"/>
    <property type="match status" value="1"/>
</dbReference>
<dbReference type="Gene3D" id="3.40.50.261">
    <property type="entry name" value="Succinyl-CoA synthetase domains"/>
    <property type="match status" value="2"/>
</dbReference>
<feature type="domain" description="N-acetyltransferase" evidence="7">
    <location>
        <begin position="734"/>
        <end position="894"/>
    </location>
</feature>
<evidence type="ECO:0000259" key="6">
    <source>
        <dbReference type="PROSITE" id="PS50975"/>
    </source>
</evidence>
<evidence type="ECO:0000256" key="4">
    <source>
        <dbReference type="ARBA" id="ARBA00060888"/>
    </source>
</evidence>
<dbReference type="FunFam" id="3.30.1490.20:FF:000020">
    <property type="entry name" value="Protein lysine acetyltransferase"/>
    <property type="match status" value="1"/>
</dbReference>
<dbReference type="CDD" id="cd04301">
    <property type="entry name" value="NAT_SF"/>
    <property type="match status" value="1"/>
</dbReference>
<proteinExistence type="inferred from homology"/>
<dbReference type="GO" id="GO:0005524">
    <property type="term" value="F:ATP binding"/>
    <property type="evidence" value="ECO:0007669"/>
    <property type="project" value="UniProtKB-UniRule"/>
</dbReference>
<dbReference type="Gene3D" id="3.30.470.20">
    <property type="entry name" value="ATP-grasp fold, B domain"/>
    <property type="match status" value="1"/>
</dbReference>
<dbReference type="InterPro" id="IPR043938">
    <property type="entry name" value="Ligase_CoA_dom"/>
</dbReference>
<feature type="domain" description="ATP-grasp" evidence="6">
    <location>
        <begin position="496"/>
        <end position="532"/>
    </location>
</feature>
<keyword evidence="2 5" id="KW-0547">Nucleotide-binding</keyword>
<dbReference type="PATRIC" id="fig|573737.6.peg.4571"/>
<dbReference type="PANTHER" id="PTHR43334">
    <property type="entry name" value="ACETATE--COA LIGASE [ADP-FORMING]"/>
    <property type="match status" value="1"/>
</dbReference>
<name>A0A0E3YDZ4_9BURK</name>
<dbReference type="Proteomes" id="UP000035050">
    <property type="component" value="Chromosome"/>
</dbReference>
<evidence type="ECO:0000313" key="8">
    <source>
        <dbReference type="EMBL" id="AKC70970.1"/>
    </source>
</evidence>
<dbReference type="InterPro" id="IPR000182">
    <property type="entry name" value="GNAT_dom"/>
</dbReference>
<dbReference type="InterPro" id="IPR016181">
    <property type="entry name" value="Acyl_CoA_acyltransferase"/>
</dbReference>
<dbReference type="SUPFAM" id="SSF51735">
    <property type="entry name" value="NAD(P)-binding Rossmann-fold domains"/>
    <property type="match status" value="1"/>
</dbReference>
<accession>A0A0E3YDZ4</accession>
<dbReference type="Gene3D" id="3.40.630.30">
    <property type="match status" value="1"/>
</dbReference>
<dbReference type="EMBL" id="CP011253">
    <property type="protein sequence ID" value="AKC70970.1"/>
    <property type="molecule type" value="Genomic_DNA"/>
</dbReference>
<dbReference type="InterPro" id="IPR051538">
    <property type="entry name" value="Acyl-CoA_Synth/Transferase"/>
</dbReference>
<dbReference type="InterPro" id="IPR016102">
    <property type="entry name" value="Succinyl-CoA_synth-like"/>
</dbReference>
<dbReference type="SUPFAM" id="SSF55729">
    <property type="entry name" value="Acyl-CoA N-acyltransferases (Nat)"/>
    <property type="match status" value="1"/>
</dbReference>
<reference evidence="8" key="1">
    <citation type="submission" date="2016-06" db="EMBL/GenBank/DDBJ databases">
        <title>Pandoraea oxalativorans DSM 23570 Genome Sequencing.</title>
        <authorList>
            <person name="Ee R."/>
            <person name="Lim Y.-L."/>
            <person name="Yong D."/>
            <person name="Yin W.-F."/>
            <person name="Chan K.-G."/>
        </authorList>
    </citation>
    <scope>NUCLEOTIDE SEQUENCE</scope>
    <source>
        <strain evidence="8">DSM 23570</strain>
    </source>
</reference>
<keyword evidence="3 5" id="KW-0067">ATP-binding</keyword>
<dbReference type="HOGENOM" id="CLU_007415_0_2_4"/>
<dbReference type="OrthoDB" id="9807426at2"/>
<dbReference type="PANTHER" id="PTHR43334:SF1">
    <property type="entry name" value="3-HYDROXYPROPIONATE--COA LIGASE [ADP-FORMING]"/>
    <property type="match status" value="1"/>
</dbReference>
<comment type="similarity">
    <text evidence="4">In the N-terminal section; belongs to the acetate CoA ligase alpha subunit family.</text>
</comment>
<evidence type="ECO:0000259" key="7">
    <source>
        <dbReference type="PROSITE" id="PS51186"/>
    </source>
</evidence>
<dbReference type="RefSeq" id="WP_046292145.1">
    <property type="nucleotide sequence ID" value="NZ_CP011253.3"/>
</dbReference>
<dbReference type="GO" id="GO:0016747">
    <property type="term" value="F:acyltransferase activity, transferring groups other than amino-acyl groups"/>
    <property type="evidence" value="ECO:0007669"/>
    <property type="project" value="InterPro"/>
</dbReference>
<dbReference type="GO" id="GO:0043758">
    <property type="term" value="F:acetate-CoA ligase (ADP-forming) activity"/>
    <property type="evidence" value="ECO:0007669"/>
    <property type="project" value="InterPro"/>
</dbReference>
<evidence type="ECO:0000256" key="2">
    <source>
        <dbReference type="ARBA" id="ARBA00022741"/>
    </source>
</evidence>
<evidence type="ECO:0000256" key="5">
    <source>
        <dbReference type="PROSITE-ProRule" id="PRU00409"/>
    </source>
</evidence>
<dbReference type="Pfam" id="PF00583">
    <property type="entry name" value="Acetyltransf_1"/>
    <property type="match status" value="1"/>
</dbReference>
<dbReference type="Gene3D" id="3.40.50.720">
    <property type="entry name" value="NAD(P)-binding Rossmann-like Domain"/>
    <property type="match status" value="1"/>
</dbReference>
<dbReference type="Pfam" id="PF13549">
    <property type="entry name" value="ATP-grasp_5"/>
    <property type="match status" value="1"/>
</dbReference>
<keyword evidence="1" id="KW-0436">Ligase</keyword>